<dbReference type="InterPro" id="IPR040285">
    <property type="entry name" value="ProX/PRXD1"/>
</dbReference>
<comment type="similarity">
    <text evidence="1">Belongs to the PRORSD1 family.</text>
</comment>
<dbReference type="AlphaFoldDB" id="A0A2W5MXH3"/>
<protein>
    <submittedName>
        <fullName evidence="3">Prolyl-tRNA synthetase associated domain-containing protein</fullName>
    </submittedName>
</protein>
<reference evidence="3 4" key="1">
    <citation type="submission" date="2017-08" db="EMBL/GenBank/DDBJ databases">
        <title>Infants hospitalized years apart are colonized by the same room-sourced microbial strains.</title>
        <authorList>
            <person name="Brooks B."/>
            <person name="Olm M.R."/>
            <person name="Firek B.A."/>
            <person name="Baker R."/>
            <person name="Thomas B.C."/>
            <person name="Morowitz M.J."/>
            <person name="Banfield J.F."/>
        </authorList>
    </citation>
    <scope>NUCLEOTIDE SEQUENCE [LARGE SCALE GENOMIC DNA]</scope>
    <source>
        <strain evidence="3">S2_005_002_R2_29</strain>
    </source>
</reference>
<evidence type="ECO:0000256" key="1">
    <source>
        <dbReference type="ARBA" id="ARBA00010201"/>
    </source>
</evidence>
<dbReference type="SUPFAM" id="SSF55826">
    <property type="entry name" value="YbaK/ProRS associated domain"/>
    <property type="match status" value="1"/>
</dbReference>
<dbReference type="Gene3D" id="3.90.960.10">
    <property type="entry name" value="YbaK/aminoacyl-tRNA synthetase-associated domain"/>
    <property type="match status" value="1"/>
</dbReference>
<keyword evidence="3" id="KW-0030">Aminoacyl-tRNA synthetase</keyword>
<dbReference type="GO" id="GO:0004812">
    <property type="term" value="F:aminoacyl-tRNA ligase activity"/>
    <property type="evidence" value="ECO:0007669"/>
    <property type="project" value="UniProtKB-KW"/>
</dbReference>
<dbReference type="CDD" id="cd04335">
    <property type="entry name" value="PrdX_deacylase"/>
    <property type="match status" value="1"/>
</dbReference>
<dbReference type="EMBL" id="QFQB01000047">
    <property type="protein sequence ID" value="PZQ45504.1"/>
    <property type="molecule type" value="Genomic_DNA"/>
</dbReference>
<evidence type="ECO:0000259" key="2">
    <source>
        <dbReference type="Pfam" id="PF04073"/>
    </source>
</evidence>
<dbReference type="GO" id="GO:0002161">
    <property type="term" value="F:aminoacyl-tRNA deacylase activity"/>
    <property type="evidence" value="ECO:0007669"/>
    <property type="project" value="InterPro"/>
</dbReference>
<dbReference type="FunFam" id="3.90.960.10:FF:000005">
    <property type="entry name" value="Putative prolyl-tRNA synthetase"/>
    <property type="match status" value="1"/>
</dbReference>
<dbReference type="Pfam" id="PF04073">
    <property type="entry name" value="tRNA_edit"/>
    <property type="match status" value="1"/>
</dbReference>
<sequence>MSQTVAQPESQEMPTSPEALMARLAELEIGYTLYNHRPIFTVAEGEDIERGISGTHCRNLFLRDKKKNNFLLVLQNATSVDIKKLPDIIGSDRLSFGSADRLWEYLGVRPGSVCPFAVINDAGRNVKILLDRSMMETDLVNYHPLMNTMTVGLAPSGLLKFIESTGHTPYIVDLSAAAPDKKEE</sequence>
<dbReference type="PANTHER" id="PTHR31423">
    <property type="entry name" value="YBAK DOMAIN-CONTAINING PROTEIN"/>
    <property type="match status" value="1"/>
</dbReference>
<keyword evidence="3" id="KW-0436">Ligase</keyword>
<dbReference type="InterPro" id="IPR036754">
    <property type="entry name" value="YbaK/aa-tRNA-synt-asso_dom_sf"/>
</dbReference>
<gene>
    <name evidence="3" type="ORF">DI551_07240</name>
</gene>
<comment type="caution">
    <text evidence="3">The sequence shown here is derived from an EMBL/GenBank/DDBJ whole genome shotgun (WGS) entry which is preliminary data.</text>
</comment>
<evidence type="ECO:0000313" key="4">
    <source>
        <dbReference type="Proteomes" id="UP000249417"/>
    </source>
</evidence>
<name>A0A2W5MXH3_9BACT</name>
<proteinExistence type="inferred from homology"/>
<evidence type="ECO:0000313" key="3">
    <source>
        <dbReference type="EMBL" id="PZQ45504.1"/>
    </source>
</evidence>
<organism evidence="3 4">
    <name type="scientific">Micavibrio aeruginosavorus</name>
    <dbReference type="NCBI Taxonomy" id="349221"/>
    <lineage>
        <taxon>Bacteria</taxon>
        <taxon>Pseudomonadati</taxon>
        <taxon>Bdellovibrionota</taxon>
        <taxon>Bdellovibrionia</taxon>
        <taxon>Bdellovibrionales</taxon>
        <taxon>Pseudobdellovibrionaceae</taxon>
        <taxon>Micavibrio</taxon>
    </lineage>
</organism>
<feature type="domain" description="YbaK/aminoacyl-tRNA synthetase-associated" evidence="2">
    <location>
        <begin position="36"/>
        <end position="161"/>
    </location>
</feature>
<dbReference type="InterPro" id="IPR007214">
    <property type="entry name" value="YbaK/aa-tRNA-synth-assoc-dom"/>
</dbReference>
<dbReference type="Proteomes" id="UP000249417">
    <property type="component" value="Unassembled WGS sequence"/>
</dbReference>
<accession>A0A2W5MXH3</accession>
<dbReference type="PANTHER" id="PTHR31423:SF3">
    <property type="entry name" value="PROLYL-TRNA SYNTHETASE ASSOCIATED DOMAIN-CONTAINING PROTEIN 1-RELATED"/>
    <property type="match status" value="1"/>
</dbReference>